<keyword evidence="4 8" id="KW-0812">Transmembrane</keyword>
<dbReference type="PATRIC" id="fig|679199.3.peg.1328"/>
<dbReference type="Gene3D" id="2.40.170.20">
    <property type="entry name" value="TonB-dependent receptor, beta-barrel domain"/>
    <property type="match status" value="1"/>
</dbReference>
<evidence type="ECO:0000259" key="11">
    <source>
        <dbReference type="Pfam" id="PF07715"/>
    </source>
</evidence>
<evidence type="ECO:0000256" key="5">
    <source>
        <dbReference type="ARBA" id="ARBA00023077"/>
    </source>
</evidence>
<keyword evidence="7 8" id="KW-0998">Cell outer membrane</keyword>
<dbReference type="InterPro" id="IPR036942">
    <property type="entry name" value="Beta-barrel_TonB_sf"/>
</dbReference>
<evidence type="ECO:0000256" key="7">
    <source>
        <dbReference type="ARBA" id="ARBA00023237"/>
    </source>
</evidence>
<dbReference type="EMBL" id="ACZK01000021">
    <property type="protein sequence ID" value="EHG22851.1"/>
    <property type="molecule type" value="Genomic_DNA"/>
</dbReference>
<dbReference type="HOGENOM" id="CLU_004317_1_1_10"/>
<dbReference type="Proteomes" id="UP000015993">
    <property type="component" value="Unassembled WGS sequence"/>
</dbReference>
<evidence type="ECO:0008006" key="14">
    <source>
        <dbReference type="Google" id="ProtNLM"/>
    </source>
</evidence>
<dbReference type="NCBIfam" id="TIGR04056">
    <property type="entry name" value="OMP_RagA_SusC"/>
    <property type="match status" value="1"/>
</dbReference>
<dbReference type="InterPro" id="IPR039426">
    <property type="entry name" value="TonB-dep_rcpt-like"/>
</dbReference>
<dbReference type="Gene3D" id="2.60.40.1120">
    <property type="entry name" value="Carboxypeptidase-like, regulatory domain"/>
    <property type="match status" value="1"/>
</dbReference>
<dbReference type="NCBIfam" id="TIGR04057">
    <property type="entry name" value="SusC_RagA_signa"/>
    <property type="match status" value="1"/>
</dbReference>
<feature type="domain" description="TonB-dependent receptor-like beta-barrel" evidence="10">
    <location>
        <begin position="459"/>
        <end position="1027"/>
    </location>
</feature>
<dbReference type="SUPFAM" id="SSF56935">
    <property type="entry name" value="Porins"/>
    <property type="match status" value="1"/>
</dbReference>
<comment type="subcellular location">
    <subcellularLocation>
        <location evidence="1 8">Cell outer membrane</location>
        <topology evidence="1 8">Multi-pass membrane protein</topology>
    </subcellularLocation>
</comment>
<dbReference type="SUPFAM" id="SSF49464">
    <property type="entry name" value="Carboxypeptidase regulatory domain-like"/>
    <property type="match status" value="1"/>
</dbReference>
<dbReference type="InterPro" id="IPR000531">
    <property type="entry name" value="Beta-barrel_TonB"/>
</dbReference>
<reference evidence="12 13" key="1">
    <citation type="submission" date="2011-08" db="EMBL/GenBank/DDBJ databases">
        <title>The Genome Sequence of Prevotella sp. oral taxon 302 str. F0323.</title>
        <authorList>
            <consortium name="The Broad Institute Genome Sequencing Platform"/>
            <person name="Earl A."/>
            <person name="Ward D."/>
            <person name="Feldgarden M."/>
            <person name="Gevers D."/>
            <person name="Izard J."/>
            <person name="Blanton J.M."/>
            <person name="Baranova O.V."/>
            <person name="Tanner A.C."/>
            <person name="Dewhirst F.E."/>
            <person name="Young S.K."/>
            <person name="Zeng Q."/>
            <person name="Gargeya S."/>
            <person name="Fitzgerald M."/>
            <person name="Haas B."/>
            <person name="Abouelleil A."/>
            <person name="Alvarado L."/>
            <person name="Arachchi H.M."/>
            <person name="Berlin A."/>
            <person name="Brown A."/>
            <person name="Chapman S.B."/>
            <person name="Chen Z."/>
            <person name="Dunbar C."/>
            <person name="Freedman E."/>
            <person name="Gearin G."/>
            <person name="Gellesch M."/>
            <person name="Goldberg J."/>
            <person name="Griggs A."/>
            <person name="Gujja S."/>
            <person name="Heiman D."/>
            <person name="Howarth C."/>
            <person name="Larson L."/>
            <person name="Lui A."/>
            <person name="MacDonald P.J.P."/>
            <person name="Montmayeur A."/>
            <person name="Murphy C."/>
            <person name="Neiman D."/>
            <person name="Pearson M."/>
            <person name="Priest M."/>
            <person name="Roberts A."/>
            <person name="Saif S."/>
            <person name="Shea T."/>
            <person name="Shenoy N."/>
            <person name="Sisk P."/>
            <person name="Stolte C."/>
            <person name="Sykes S."/>
            <person name="Wortman J."/>
            <person name="Nusbaum C."/>
            <person name="Birren B."/>
        </authorList>
    </citation>
    <scope>NUCLEOTIDE SEQUENCE [LARGE SCALE GENOMIC DNA]</scope>
    <source>
        <strain evidence="12 13">F0323</strain>
    </source>
</reference>
<comment type="similarity">
    <text evidence="8 9">Belongs to the TonB-dependent receptor family.</text>
</comment>
<accession>G5GCA8</accession>
<keyword evidence="13" id="KW-1185">Reference proteome</keyword>
<dbReference type="eggNOG" id="COG1629">
    <property type="taxonomic scope" value="Bacteria"/>
</dbReference>
<dbReference type="GO" id="GO:0009279">
    <property type="term" value="C:cell outer membrane"/>
    <property type="evidence" value="ECO:0007669"/>
    <property type="project" value="UniProtKB-SubCell"/>
</dbReference>
<gene>
    <name evidence="12" type="ORF">HMPREF9332_01209</name>
</gene>
<name>G5GCA8_9BACT</name>
<evidence type="ECO:0000313" key="12">
    <source>
        <dbReference type="EMBL" id="EHG22851.1"/>
    </source>
</evidence>
<dbReference type="Gene3D" id="2.170.130.10">
    <property type="entry name" value="TonB-dependent receptor, plug domain"/>
    <property type="match status" value="1"/>
</dbReference>
<keyword evidence="2 8" id="KW-0813">Transport</keyword>
<evidence type="ECO:0000256" key="2">
    <source>
        <dbReference type="ARBA" id="ARBA00022448"/>
    </source>
</evidence>
<proteinExistence type="inferred from homology"/>
<dbReference type="Pfam" id="PF07715">
    <property type="entry name" value="Plug"/>
    <property type="match status" value="1"/>
</dbReference>
<evidence type="ECO:0000256" key="1">
    <source>
        <dbReference type="ARBA" id="ARBA00004571"/>
    </source>
</evidence>
<comment type="caution">
    <text evidence="12">The sequence shown here is derived from an EMBL/GenBank/DDBJ whole genome shotgun (WGS) entry which is preliminary data.</text>
</comment>
<sequence>MSHLSNSFGAFLLLTVMGGGLAPEVLASSVRPTMTVTQQQDAVQGVVTDANGEPVMGAAVRVKNSGRVSVTKDDGSFSIPGVKKGSVVVISFLGYETQEITWNGGTIKVTLQEKDNTLGEAVVVGFGTQKRVNMTGSISTVSAKEIQARPVNSTVEALQGVVPGMNFAVGSGGGALDSDLTFNIRGKGTIGEGSAVTPLVLIDGMEGDISTLNPQDIQNISILKDASTSSIYGSRAAGGVILITTKKGHEGRISINYNNSFRFNSPLNMPEMMNSYEYANFFNAAGHSTMFTDAKLKQIKDNLEGKGGPTMYANTKTKQWEVWDNLDLLPSGNTDWLKYHFGNSFSQEHTLSISGGSQKMQYYFSANYLQRNGILKQAKDDRNRYAFTGRINGELAPWAHFGYTTRFNREDFETPSFVKKDNGLFYHNACRYWPIVPTIDPNGHPVRESYYEMLNRGGVYNIQQDNLDQQFSLILEPIKNWTINTELNYRTSNTFRHEDYKTVYAWDVDGNPYATDNNTSSVTEYAYKSNYFNPNIYSTYLHSLGDHNFKVMVGFQSEWFHYRKFSASRDGILSGVPTLNTTSTNPVVKGRLASWSTAGFFGRLNYNYAERYLVEASVRYDGSSRFIRSKRWNLFPSFSLGWNISKENFWKPIEDKINNLKLRFTWGKLGNQNTDNWYPFYSTIGYNANAGNWLLNGQKPNLASEPALVSALLTWEKTRTWDLGVDFGAFNNRLTTSFTYFQRKTLDMVGPAPELPDVLGTAVPKVNNLDMTSKGWELTLGWRDHINDFFYGADLMLSDNQVVIDRYPNEGKDLSQYYKGAHLGDIWGYVTEGMAKTQEEMDAHLKNANQDALGSGWRAGDIMYKDLNGDKKINTGQNTANDPGDRKIIGNSTPRYNFGLNLTASYKGFDLKVFFQGVLKRDYWPGAGSRGVMFWGASGGKWQSVAFKKHLDYFRGDANDPLGQNLNAYYPQPDWSTQKNQQAQTRYLQNAAYCRLKNVTLGYTLPETVTQRFYVQKVRFFVSAENLLTFTKFTKMGDPELIDADDDKSHGFSKTYPLSKTWSVGVSVTF</sequence>
<dbReference type="RefSeq" id="WP_009347675.1">
    <property type="nucleotide sequence ID" value="NZ_JH376830.1"/>
</dbReference>
<dbReference type="AlphaFoldDB" id="G5GCA8"/>
<dbReference type="Pfam" id="PF00593">
    <property type="entry name" value="TonB_dep_Rec_b-barrel"/>
    <property type="match status" value="1"/>
</dbReference>
<dbReference type="InterPro" id="IPR037066">
    <property type="entry name" value="Plug_dom_sf"/>
</dbReference>
<dbReference type="Pfam" id="PF13715">
    <property type="entry name" value="CarbopepD_reg_2"/>
    <property type="match status" value="1"/>
</dbReference>
<evidence type="ECO:0000256" key="6">
    <source>
        <dbReference type="ARBA" id="ARBA00023136"/>
    </source>
</evidence>
<keyword evidence="3 8" id="KW-1134">Transmembrane beta strand</keyword>
<dbReference type="PROSITE" id="PS52016">
    <property type="entry name" value="TONB_DEPENDENT_REC_3"/>
    <property type="match status" value="1"/>
</dbReference>
<dbReference type="InterPro" id="IPR008969">
    <property type="entry name" value="CarboxyPept-like_regulatory"/>
</dbReference>
<protein>
    <recommendedName>
        <fullName evidence="14">TonB-dependent receptor plug domain-containing protein</fullName>
    </recommendedName>
</protein>
<evidence type="ECO:0000256" key="4">
    <source>
        <dbReference type="ARBA" id="ARBA00022692"/>
    </source>
</evidence>
<dbReference type="InterPro" id="IPR023997">
    <property type="entry name" value="TonB-dep_OMP_SusC/RagA_CS"/>
</dbReference>
<dbReference type="STRING" id="679199.HMPREF9332_01209"/>
<evidence type="ECO:0000256" key="8">
    <source>
        <dbReference type="PROSITE-ProRule" id="PRU01360"/>
    </source>
</evidence>
<feature type="domain" description="TonB-dependent receptor plug" evidence="11">
    <location>
        <begin position="133"/>
        <end position="240"/>
    </location>
</feature>
<evidence type="ECO:0000256" key="9">
    <source>
        <dbReference type="RuleBase" id="RU003357"/>
    </source>
</evidence>
<keyword evidence="6 8" id="KW-0472">Membrane</keyword>
<dbReference type="InterPro" id="IPR012910">
    <property type="entry name" value="Plug_dom"/>
</dbReference>
<organism evidence="12 13">
    <name type="scientific">Alloprevotella rava F0323</name>
    <dbReference type="NCBI Taxonomy" id="679199"/>
    <lineage>
        <taxon>Bacteria</taxon>
        <taxon>Pseudomonadati</taxon>
        <taxon>Bacteroidota</taxon>
        <taxon>Bacteroidia</taxon>
        <taxon>Bacteroidales</taxon>
        <taxon>Prevotellaceae</taxon>
        <taxon>Alloprevotella</taxon>
    </lineage>
</organism>
<evidence type="ECO:0000313" key="13">
    <source>
        <dbReference type="Proteomes" id="UP000015993"/>
    </source>
</evidence>
<dbReference type="InterPro" id="IPR023996">
    <property type="entry name" value="TonB-dep_OMP_SusC/RagA"/>
</dbReference>
<keyword evidence="5 9" id="KW-0798">TonB box</keyword>
<evidence type="ECO:0000256" key="3">
    <source>
        <dbReference type="ARBA" id="ARBA00022452"/>
    </source>
</evidence>
<evidence type="ECO:0000259" key="10">
    <source>
        <dbReference type="Pfam" id="PF00593"/>
    </source>
</evidence>